<dbReference type="InterPro" id="IPR015421">
    <property type="entry name" value="PyrdxlP-dep_Trfase_major"/>
</dbReference>
<dbReference type="PANTHER" id="PTHR42885">
    <property type="entry name" value="HISTIDINOL-PHOSPHATE AMINOTRANSFERASE-RELATED"/>
    <property type="match status" value="1"/>
</dbReference>
<dbReference type="InterPro" id="IPR015424">
    <property type="entry name" value="PyrdxlP-dep_Trfase"/>
</dbReference>
<comment type="caution">
    <text evidence="2">The sequence shown here is derived from an EMBL/GenBank/DDBJ whole genome shotgun (WGS) entry which is preliminary data.</text>
</comment>
<feature type="non-terminal residue" evidence="2">
    <location>
        <position position="108"/>
    </location>
</feature>
<name>X1LVZ2_9ZZZZ</name>
<accession>X1LVZ2</accession>
<organism evidence="2">
    <name type="scientific">marine sediment metagenome</name>
    <dbReference type="NCBI Taxonomy" id="412755"/>
    <lineage>
        <taxon>unclassified sequences</taxon>
        <taxon>metagenomes</taxon>
        <taxon>ecological metagenomes</taxon>
    </lineage>
</organism>
<dbReference type="Pfam" id="PF00155">
    <property type="entry name" value="Aminotran_1_2"/>
    <property type="match status" value="1"/>
</dbReference>
<sequence length="108" mass="12337">IPTFFQYEASADRGNSSKLLVNCLHNGKYAINYSDQELKEASLVWICNPNNPTGTEIPKDKIIDILQRAKGMVIVDECNYEYLRETIINLIDKYSNLIISRSFSKNFG</sequence>
<evidence type="ECO:0000313" key="2">
    <source>
        <dbReference type="EMBL" id="GAH98313.1"/>
    </source>
</evidence>
<dbReference type="SUPFAM" id="SSF53383">
    <property type="entry name" value="PLP-dependent transferases"/>
    <property type="match status" value="1"/>
</dbReference>
<gene>
    <name evidence="2" type="ORF">S03H2_70952</name>
</gene>
<dbReference type="InterPro" id="IPR004839">
    <property type="entry name" value="Aminotransferase_I/II_large"/>
</dbReference>
<reference evidence="2" key="1">
    <citation type="journal article" date="2014" name="Front. Microbiol.">
        <title>High frequency of phylogenetically diverse reductive dehalogenase-homologous genes in deep subseafloor sedimentary metagenomes.</title>
        <authorList>
            <person name="Kawai M."/>
            <person name="Futagami T."/>
            <person name="Toyoda A."/>
            <person name="Takaki Y."/>
            <person name="Nishi S."/>
            <person name="Hori S."/>
            <person name="Arai W."/>
            <person name="Tsubouchi T."/>
            <person name="Morono Y."/>
            <person name="Uchiyama I."/>
            <person name="Ito T."/>
            <person name="Fujiyama A."/>
            <person name="Inagaki F."/>
            <person name="Takami H."/>
        </authorList>
    </citation>
    <scope>NUCLEOTIDE SEQUENCE</scope>
    <source>
        <strain evidence="2">Expedition CK06-06</strain>
    </source>
</reference>
<evidence type="ECO:0000259" key="1">
    <source>
        <dbReference type="Pfam" id="PF00155"/>
    </source>
</evidence>
<dbReference type="GO" id="GO:0030170">
    <property type="term" value="F:pyridoxal phosphate binding"/>
    <property type="evidence" value="ECO:0007669"/>
    <property type="project" value="InterPro"/>
</dbReference>
<feature type="non-terminal residue" evidence="2">
    <location>
        <position position="1"/>
    </location>
</feature>
<proteinExistence type="predicted"/>
<protein>
    <recommendedName>
        <fullName evidence="1">Aminotransferase class I/classII large domain-containing protein</fullName>
    </recommendedName>
</protein>
<dbReference type="AlphaFoldDB" id="X1LVZ2"/>
<dbReference type="EMBL" id="BARU01047319">
    <property type="protein sequence ID" value="GAH98313.1"/>
    <property type="molecule type" value="Genomic_DNA"/>
</dbReference>
<feature type="domain" description="Aminotransferase class I/classII large" evidence="1">
    <location>
        <begin position="37"/>
        <end position="108"/>
    </location>
</feature>
<dbReference type="Gene3D" id="3.40.640.10">
    <property type="entry name" value="Type I PLP-dependent aspartate aminotransferase-like (Major domain)"/>
    <property type="match status" value="1"/>
</dbReference>